<gene>
    <name evidence="1" type="ORF">HXK00_00595</name>
</gene>
<sequence>MLFIDKNKFVEVCESVSGSVHYFGDELNIVYDIDKVSAFDIVKQVYDAVLNEYDEDFTDFLNSVNFVKFNSTVVRIVGVNVDGYDDLYVVSDDEEASEDFEYDLSEEAFYDEDIETEEELDFSHIVNSVDFVEPTRITESQYRIGGYFDIIRDVFDSRPGITNQEVANMFGISKGIVSKIHNGNKKTVVTANTLESIKNSI</sequence>
<reference evidence="1" key="1">
    <citation type="submission" date="2020-04" db="EMBL/GenBank/DDBJ databases">
        <title>Deep metagenomics examines the oral microbiome during advanced dental caries in children, revealing novel taxa and co-occurrences with host molecules.</title>
        <authorList>
            <person name="Baker J.L."/>
            <person name="Morton J.T."/>
            <person name="Dinis M."/>
            <person name="Alvarez R."/>
            <person name="Tran N.C."/>
            <person name="Knight R."/>
            <person name="Edlund A."/>
        </authorList>
    </citation>
    <scope>NUCLEOTIDE SEQUENCE</scope>
    <source>
        <strain evidence="1">JCVI_23_bin.16</strain>
    </source>
</reference>
<name>A0A929MRW0_ABIDE</name>
<dbReference type="AlphaFoldDB" id="A0A929MRW0"/>
<accession>A0A929MRW0</accession>
<evidence type="ECO:0000313" key="1">
    <source>
        <dbReference type="EMBL" id="MBF0934124.1"/>
    </source>
</evidence>
<comment type="caution">
    <text evidence="1">The sequence shown here is derived from an EMBL/GenBank/DDBJ whole genome shotgun (WGS) entry which is preliminary data.</text>
</comment>
<dbReference type="Proteomes" id="UP000757900">
    <property type="component" value="Unassembled WGS sequence"/>
</dbReference>
<evidence type="ECO:0000313" key="2">
    <source>
        <dbReference type="Proteomes" id="UP000757900"/>
    </source>
</evidence>
<protein>
    <submittedName>
        <fullName evidence="1">Uncharacterized protein</fullName>
    </submittedName>
</protein>
<organism evidence="1 2">
    <name type="scientific">Abiotrophia defectiva</name>
    <name type="common">Streptococcus defectivus</name>
    <dbReference type="NCBI Taxonomy" id="46125"/>
    <lineage>
        <taxon>Bacteria</taxon>
        <taxon>Bacillati</taxon>
        <taxon>Bacillota</taxon>
        <taxon>Bacilli</taxon>
        <taxon>Lactobacillales</taxon>
        <taxon>Aerococcaceae</taxon>
        <taxon>Abiotrophia</taxon>
    </lineage>
</organism>
<proteinExistence type="predicted"/>
<dbReference type="EMBL" id="JABZFV010000001">
    <property type="protein sequence ID" value="MBF0934124.1"/>
    <property type="molecule type" value="Genomic_DNA"/>
</dbReference>